<evidence type="ECO:0000313" key="4">
    <source>
        <dbReference type="Proteomes" id="UP000028837"/>
    </source>
</evidence>
<dbReference type="OrthoDB" id="332498at2759"/>
<evidence type="ECO:0000256" key="2">
    <source>
        <dbReference type="SAM" id="Phobius"/>
    </source>
</evidence>
<comment type="caution">
    <text evidence="3">The sequence shown here is derived from an EMBL/GenBank/DDBJ whole genome shotgun (WGS) entry which is preliminary data.</text>
</comment>
<feature type="compositionally biased region" description="Pro residues" evidence="1">
    <location>
        <begin position="271"/>
        <end position="297"/>
    </location>
</feature>
<keyword evidence="2 3" id="KW-0812">Transmembrane</keyword>
<feature type="compositionally biased region" description="Low complexity" evidence="1">
    <location>
        <begin position="258"/>
        <end position="270"/>
    </location>
</feature>
<protein>
    <submittedName>
        <fullName evidence="3">Putative transmembrane protein</fullName>
    </submittedName>
</protein>
<feature type="region of interest" description="Disordered" evidence="1">
    <location>
        <begin position="157"/>
        <end position="176"/>
    </location>
</feature>
<dbReference type="EMBL" id="AHZU02000593">
    <property type="protein sequence ID" value="KFG42489.1"/>
    <property type="molecule type" value="Genomic_DNA"/>
</dbReference>
<feature type="region of interest" description="Disordered" evidence="1">
    <location>
        <begin position="258"/>
        <end position="306"/>
    </location>
</feature>
<proteinExistence type="predicted"/>
<dbReference type="AlphaFoldDB" id="A0A086KDM1"/>
<organism evidence="3 4">
    <name type="scientific">Toxoplasma gondii GAB2-2007-GAL-DOM2</name>
    <dbReference type="NCBI Taxonomy" id="1130820"/>
    <lineage>
        <taxon>Eukaryota</taxon>
        <taxon>Sar</taxon>
        <taxon>Alveolata</taxon>
        <taxon>Apicomplexa</taxon>
        <taxon>Conoidasida</taxon>
        <taxon>Coccidia</taxon>
        <taxon>Eucoccidiorida</taxon>
        <taxon>Eimeriorina</taxon>
        <taxon>Sarcocystidae</taxon>
        <taxon>Toxoplasma</taxon>
    </lineage>
</organism>
<keyword evidence="2" id="KW-1133">Transmembrane helix</keyword>
<accession>A0A086KDM1</accession>
<evidence type="ECO:0000313" key="3">
    <source>
        <dbReference type="EMBL" id="KFG42489.1"/>
    </source>
</evidence>
<feature type="transmembrane region" description="Helical" evidence="2">
    <location>
        <begin position="611"/>
        <end position="629"/>
    </location>
</feature>
<dbReference type="VEuPathDB" id="ToxoDB:TGDOM2_289960"/>
<keyword evidence="2" id="KW-0472">Membrane</keyword>
<gene>
    <name evidence="3" type="ORF">TGDOM2_289960</name>
</gene>
<sequence>MFLPPFSIFLQSLLCESSPIPRLLASFQTVPSPPKPLSFFALLWPVSCCVFAFLRLSTTDPLTPESQRRTSVVFVCLQREGRMGPQGCSSFLLRSSSCFPLRFVSKNRALCQRPRTTRRRLTHIVSVEETRPEAVETPEEWRRTLFFINRRGREATTTRVEQRQGTSGQERGKEVDETSARAFFRSAWAVKKAALRPVPSVSVSSSSCFLSSSRSLPLVSQSLSLSGCQNQLRFLSEPCAAFRLSCHSFSRYLHSFVSSSSTSPSHRQPTSPSPRTSPSPASSPSPSPASSPSPSPASSPSLSPSSALSPSAPTSCRFAFPFHGKQVNVCVTCVDEDKVVGPQSASSLVKDFSGFEPDVVLLPLGYLDYSKILQKHSKEALLKQGKMDDVDEALVASVSCGAYVPLIQRMLLLETPHFCVGRSKLSDISALAERLFWLPLELYKLLGSVLLGKTVMIKVQRSRPTGVPKDAEHAREEREKELAPTFYKTFYEDSPRFMALKTHHYLHMWTRSPFARPEPKQEWKDRDWWTFILFGRSRAEKKLRTDAKELEQKLLAEFPASLSNKATWNILVVSTDSAYSQVVKYFKQIPQWKNQTPFFADMHELEDTYTAAYYSVIVVYIFGPALLLLEQAYKGTRKLYRYVKDRKSEKVTFFTQPSFKCKHAGTSARSTLLSISPNKQPVRRNRSYREQNFCWRR</sequence>
<reference evidence="3 4" key="1">
    <citation type="submission" date="2014-02" db="EMBL/GenBank/DDBJ databases">
        <authorList>
            <person name="Sibley D."/>
            <person name="Venepally P."/>
            <person name="Karamycheva S."/>
            <person name="Hadjithomas M."/>
            <person name="Khan A."/>
            <person name="Brunk B."/>
            <person name="Roos D."/>
            <person name="Caler E."/>
            <person name="Lorenzi H."/>
        </authorList>
    </citation>
    <scope>NUCLEOTIDE SEQUENCE [LARGE SCALE GENOMIC DNA]</scope>
    <source>
        <strain evidence="3 4">GAB2-2007-GAL-DOM2</strain>
    </source>
</reference>
<evidence type="ECO:0000256" key="1">
    <source>
        <dbReference type="SAM" id="MobiDB-lite"/>
    </source>
</evidence>
<dbReference type="Proteomes" id="UP000028837">
    <property type="component" value="Unassembled WGS sequence"/>
</dbReference>
<name>A0A086KDM1_TOXGO</name>